<dbReference type="OrthoDB" id="5594612at2759"/>
<reference evidence="2 3" key="1">
    <citation type="submission" date="2020-06" db="EMBL/GenBank/DDBJ databases">
        <title>The yeast mating-type switching endonuclease HO is a domesticated member of an unorthodox homing genetic element family.</title>
        <authorList>
            <person name="Coughlan A.Y."/>
            <person name="Lombardi L."/>
            <person name="Braun-Galleani S."/>
            <person name="Martos A.R."/>
            <person name="Galeote V."/>
            <person name="Bigey F."/>
            <person name="Dequin S."/>
            <person name="Byrne K.P."/>
            <person name="Wolfe K.H."/>
        </authorList>
    </citation>
    <scope>NUCLEOTIDE SEQUENCE [LARGE SCALE GENOMIC DNA]</scope>
    <source>
        <strain evidence="2 3">CBS2947</strain>
    </source>
</reference>
<dbReference type="GO" id="GO:0005543">
    <property type="term" value="F:phospholipid binding"/>
    <property type="evidence" value="ECO:0007669"/>
    <property type="project" value="InterPro"/>
</dbReference>
<evidence type="ECO:0000313" key="3">
    <source>
        <dbReference type="Proteomes" id="UP000510647"/>
    </source>
</evidence>
<dbReference type="PANTHER" id="PTHR38407">
    <property type="entry name" value="PROTEIN IVY1"/>
    <property type="match status" value="1"/>
</dbReference>
<dbReference type="Proteomes" id="UP000510647">
    <property type="component" value="Chromosome 7"/>
</dbReference>
<protein>
    <recommendedName>
        <fullName evidence="4">IMD domain-containing protein</fullName>
    </recommendedName>
</protein>
<evidence type="ECO:0008006" key="4">
    <source>
        <dbReference type="Google" id="ProtNLM"/>
    </source>
</evidence>
<evidence type="ECO:0000313" key="2">
    <source>
        <dbReference type="EMBL" id="QLQ81931.1"/>
    </source>
</evidence>
<dbReference type="GO" id="GO:0042144">
    <property type="term" value="P:vacuole fusion, non-autophagic"/>
    <property type="evidence" value="ECO:0007669"/>
    <property type="project" value="InterPro"/>
</dbReference>
<feature type="compositionally biased region" description="Polar residues" evidence="1">
    <location>
        <begin position="320"/>
        <end position="337"/>
    </location>
</feature>
<gene>
    <name evidence="2" type="ORF">HG537_0G01850</name>
</gene>
<dbReference type="InterPro" id="IPR027267">
    <property type="entry name" value="AH/BAR_dom_sf"/>
</dbReference>
<feature type="compositionally biased region" description="Basic and acidic residues" evidence="1">
    <location>
        <begin position="285"/>
        <end position="308"/>
    </location>
</feature>
<proteinExistence type="predicted"/>
<sequence length="407" mass="45400">MDSGISGTTSPERFAPHLSEFYPIVNNTRTPSIHGLGKSGSEDLRVESSGYKRRMTPASVRSGMSSISDLRTLVTKRDMKDTVDAMSELRSSSRGYACSLREVSNHAGCMAQALEKLARLKGCSDGTAEKFLSASGLFYLLANHENIMARCLETALDEELLDEIDEFQVRFRTLENEFKKECKEQSMKLKLQEKHNTKLAKRKVRNLVQYKESLLNLQLQLDHLETLRHDFYQNSYNLVESTCDKVLDKMATVSRARVEISEGIARKGWSGGGLDELLIDAEDPFGKDEETICSDEDRGPSSDERDIVQEPSTPRKAGSASRTLKSPHLSSLRTHASSVEEEQEHRDHQEDEAAFDNSFSLPLAGSGQSHNEASEDNERTILAGLTTLALEPKSDPDHDNDSIAFHN</sequence>
<name>A0A7H9HX63_9SACH</name>
<organism evidence="2 3">
    <name type="scientific">Torulaspora globosa</name>
    <dbReference type="NCBI Taxonomy" id="48254"/>
    <lineage>
        <taxon>Eukaryota</taxon>
        <taxon>Fungi</taxon>
        <taxon>Dikarya</taxon>
        <taxon>Ascomycota</taxon>
        <taxon>Saccharomycotina</taxon>
        <taxon>Saccharomycetes</taxon>
        <taxon>Saccharomycetales</taxon>
        <taxon>Saccharomycetaceae</taxon>
        <taxon>Torulaspora</taxon>
    </lineage>
</organism>
<feature type="region of interest" description="Disordered" evidence="1">
    <location>
        <begin position="32"/>
        <end position="51"/>
    </location>
</feature>
<dbReference type="Gene3D" id="1.20.1270.60">
    <property type="entry name" value="Arfaptin homology (AH) domain/BAR domain"/>
    <property type="match status" value="1"/>
</dbReference>
<evidence type="ECO:0000256" key="1">
    <source>
        <dbReference type="SAM" id="MobiDB-lite"/>
    </source>
</evidence>
<dbReference type="GO" id="GO:0000329">
    <property type="term" value="C:fungal-type vacuole membrane"/>
    <property type="evidence" value="ECO:0007669"/>
    <property type="project" value="InterPro"/>
</dbReference>
<dbReference type="AlphaFoldDB" id="A0A7H9HX63"/>
<dbReference type="PANTHER" id="PTHR38407:SF1">
    <property type="entry name" value="PROTEIN IVY1"/>
    <property type="match status" value="1"/>
</dbReference>
<dbReference type="EMBL" id="CP059273">
    <property type="protein sequence ID" value="QLQ81931.1"/>
    <property type="molecule type" value="Genomic_DNA"/>
</dbReference>
<feature type="region of interest" description="Disordered" evidence="1">
    <location>
        <begin position="285"/>
        <end position="407"/>
    </location>
</feature>
<accession>A0A7H9HX63</accession>
<dbReference type="InterPro" id="IPR037470">
    <property type="entry name" value="IVY1"/>
</dbReference>
<feature type="compositionally biased region" description="Basic and acidic residues" evidence="1">
    <location>
        <begin position="392"/>
        <end position="401"/>
    </location>
</feature>
<keyword evidence="3" id="KW-1185">Reference proteome</keyword>